<accession>A0ACB8T477</accession>
<sequence length="471" mass="50380">MVMLSKTFVSFVFLATAVHGAPAGNALSSASDVSFTGSISLAQASTAPPSPASSGPSTFEAPSSTLSAVPESETVPPASSNPNGPAFPLSADVETSAIRGSLGGSILGPQNIPIQQQNPDLLAPPTTDNGDVSNAKWPFALSHNRLQTGGWARQQNIEVMPIATQMAGVNMRLEAGAVRELHWHKTSEWAYVLKGSTQVTSVDQNGKNFIATVHPGDLWYFPPGIPHSLQATNDSADGSEFLLVFDDGAFSEDATFLLTDWLAHVPMEVLAKNFQTNITAFDHIPSKELYIFPSEPPASDAQPPSDPQGQVPSPFSYSLSSVNATQLSGGSVKIVDSTTFPISTTIAAADVTVEPGAMRELHWHPTQDEWTYFIEGQARVTVFASQSNARTFDYQPGDIGYVPASFGHYVENVGNTTLHYLEIFKTDRFQDISLSQWLALTPPELVKAHLGFSDETIAHLSKTKQIVVGPA</sequence>
<dbReference type="Proteomes" id="UP000814140">
    <property type="component" value="Unassembled WGS sequence"/>
</dbReference>
<reference evidence="1" key="1">
    <citation type="submission" date="2021-03" db="EMBL/GenBank/DDBJ databases">
        <authorList>
            <consortium name="DOE Joint Genome Institute"/>
            <person name="Ahrendt S."/>
            <person name="Looney B.P."/>
            <person name="Miyauchi S."/>
            <person name="Morin E."/>
            <person name="Drula E."/>
            <person name="Courty P.E."/>
            <person name="Chicoki N."/>
            <person name="Fauchery L."/>
            <person name="Kohler A."/>
            <person name="Kuo A."/>
            <person name="Labutti K."/>
            <person name="Pangilinan J."/>
            <person name="Lipzen A."/>
            <person name="Riley R."/>
            <person name="Andreopoulos W."/>
            <person name="He G."/>
            <person name="Johnson J."/>
            <person name="Barry K.W."/>
            <person name="Grigoriev I.V."/>
            <person name="Nagy L."/>
            <person name="Hibbett D."/>
            <person name="Henrissat B."/>
            <person name="Matheny P.B."/>
            <person name="Labbe J."/>
            <person name="Martin F."/>
        </authorList>
    </citation>
    <scope>NUCLEOTIDE SEQUENCE</scope>
    <source>
        <strain evidence="1">HHB10654</strain>
    </source>
</reference>
<evidence type="ECO:0000313" key="1">
    <source>
        <dbReference type="EMBL" id="KAI0063333.1"/>
    </source>
</evidence>
<comment type="caution">
    <text evidence="1">The sequence shown here is derived from an EMBL/GenBank/DDBJ whole genome shotgun (WGS) entry which is preliminary data.</text>
</comment>
<proteinExistence type="predicted"/>
<protein>
    <submittedName>
        <fullName evidence="1">Oxalate decarboxylase</fullName>
    </submittedName>
</protein>
<keyword evidence="2" id="KW-1185">Reference proteome</keyword>
<name>A0ACB8T477_9AGAM</name>
<organism evidence="1 2">
    <name type="scientific">Artomyces pyxidatus</name>
    <dbReference type="NCBI Taxonomy" id="48021"/>
    <lineage>
        <taxon>Eukaryota</taxon>
        <taxon>Fungi</taxon>
        <taxon>Dikarya</taxon>
        <taxon>Basidiomycota</taxon>
        <taxon>Agaricomycotina</taxon>
        <taxon>Agaricomycetes</taxon>
        <taxon>Russulales</taxon>
        <taxon>Auriscalpiaceae</taxon>
        <taxon>Artomyces</taxon>
    </lineage>
</organism>
<reference evidence="1" key="2">
    <citation type="journal article" date="2022" name="New Phytol.">
        <title>Evolutionary transition to the ectomycorrhizal habit in the genomes of a hyperdiverse lineage of mushroom-forming fungi.</title>
        <authorList>
            <person name="Looney B."/>
            <person name="Miyauchi S."/>
            <person name="Morin E."/>
            <person name="Drula E."/>
            <person name="Courty P.E."/>
            <person name="Kohler A."/>
            <person name="Kuo A."/>
            <person name="LaButti K."/>
            <person name="Pangilinan J."/>
            <person name="Lipzen A."/>
            <person name="Riley R."/>
            <person name="Andreopoulos W."/>
            <person name="He G."/>
            <person name="Johnson J."/>
            <person name="Nolan M."/>
            <person name="Tritt A."/>
            <person name="Barry K.W."/>
            <person name="Grigoriev I.V."/>
            <person name="Nagy L.G."/>
            <person name="Hibbett D."/>
            <person name="Henrissat B."/>
            <person name="Matheny P.B."/>
            <person name="Labbe J."/>
            <person name="Martin F.M."/>
        </authorList>
    </citation>
    <scope>NUCLEOTIDE SEQUENCE</scope>
    <source>
        <strain evidence="1">HHB10654</strain>
    </source>
</reference>
<evidence type="ECO:0000313" key="2">
    <source>
        <dbReference type="Proteomes" id="UP000814140"/>
    </source>
</evidence>
<gene>
    <name evidence="1" type="ORF">BV25DRAFT_417490</name>
</gene>
<dbReference type="EMBL" id="MU277203">
    <property type="protein sequence ID" value="KAI0063333.1"/>
    <property type="molecule type" value="Genomic_DNA"/>
</dbReference>